<protein>
    <recommendedName>
        <fullName evidence="1">Guanylate-binding protein N-terminal domain-containing protein</fullName>
    </recommendedName>
</protein>
<dbReference type="GO" id="GO:0003924">
    <property type="term" value="F:GTPase activity"/>
    <property type="evidence" value="ECO:0007669"/>
    <property type="project" value="InterPro"/>
</dbReference>
<dbReference type="Pfam" id="PF02263">
    <property type="entry name" value="GBP"/>
    <property type="match status" value="1"/>
</dbReference>
<feature type="domain" description="Guanylate-binding protein N-terminal" evidence="1">
    <location>
        <begin position="44"/>
        <end position="142"/>
    </location>
</feature>
<dbReference type="EMBL" id="CAJVCH010047538">
    <property type="protein sequence ID" value="CAG7717653.1"/>
    <property type="molecule type" value="Genomic_DNA"/>
</dbReference>
<accession>A0A8J2K0T4</accession>
<organism evidence="2 3">
    <name type="scientific">Allacma fusca</name>
    <dbReference type="NCBI Taxonomy" id="39272"/>
    <lineage>
        <taxon>Eukaryota</taxon>
        <taxon>Metazoa</taxon>
        <taxon>Ecdysozoa</taxon>
        <taxon>Arthropoda</taxon>
        <taxon>Hexapoda</taxon>
        <taxon>Collembola</taxon>
        <taxon>Symphypleona</taxon>
        <taxon>Sminthuridae</taxon>
        <taxon>Allacma</taxon>
    </lineage>
</organism>
<reference evidence="2" key="1">
    <citation type="submission" date="2021-06" db="EMBL/GenBank/DDBJ databases">
        <authorList>
            <person name="Hodson N. C."/>
            <person name="Mongue J. A."/>
            <person name="Jaron S. K."/>
        </authorList>
    </citation>
    <scope>NUCLEOTIDE SEQUENCE</scope>
</reference>
<gene>
    <name evidence="2" type="ORF">AFUS01_LOCUS7096</name>
</gene>
<dbReference type="OrthoDB" id="7788754at2759"/>
<evidence type="ECO:0000259" key="1">
    <source>
        <dbReference type="Pfam" id="PF02263"/>
    </source>
</evidence>
<proteinExistence type="predicted"/>
<dbReference type="GO" id="GO:0005525">
    <property type="term" value="F:GTP binding"/>
    <property type="evidence" value="ECO:0007669"/>
    <property type="project" value="InterPro"/>
</dbReference>
<keyword evidence="3" id="KW-1185">Reference proteome</keyword>
<name>A0A8J2K0T4_9HEXA</name>
<comment type="caution">
    <text evidence="2">The sequence shown here is derived from an EMBL/GenBank/DDBJ whole genome shotgun (WGS) entry which is preliminary data.</text>
</comment>
<evidence type="ECO:0000313" key="3">
    <source>
        <dbReference type="Proteomes" id="UP000708208"/>
    </source>
</evidence>
<dbReference type="InterPro" id="IPR015894">
    <property type="entry name" value="Guanylate-bd_N"/>
</dbReference>
<dbReference type="Proteomes" id="UP000708208">
    <property type="component" value="Unassembled WGS sequence"/>
</dbReference>
<evidence type="ECO:0000313" key="2">
    <source>
        <dbReference type="EMBL" id="CAG7717653.1"/>
    </source>
</evidence>
<dbReference type="PANTHER" id="PTHR10751">
    <property type="entry name" value="GUANYLATE BINDING PROTEIN"/>
    <property type="match status" value="1"/>
</dbReference>
<dbReference type="AlphaFoldDB" id="A0A8J2K0T4"/>
<sequence length="183" mass="20615">MGQCVVHIPDLKQPPEFGTYWTHFGSAAQIVLLETGPGTRTSPKMKLNTEALRAFEVNDYPLAVIAVAGARKRGNFLLLTYIARYLQALVEAEDGNVGDWMNKYNPNKSQKNDGFEIPNGGTTNGIWMWTKPFIIKRSTTESPIAVLVTHTKVVLCCYFEALQKFYRIQLDPLLKSMPRIHNV</sequence>